<dbReference type="GO" id="GO:0016020">
    <property type="term" value="C:membrane"/>
    <property type="evidence" value="ECO:0007669"/>
    <property type="project" value="InterPro"/>
</dbReference>
<dbReference type="GO" id="GO:0005509">
    <property type="term" value="F:calcium ion binding"/>
    <property type="evidence" value="ECO:0007669"/>
    <property type="project" value="InterPro"/>
</dbReference>
<reference evidence="3" key="1">
    <citation type="submission" date="2020-09" db="EMBL/GenBank/DDBJ databases">
        <title>Genome sequence of Vibrio parahaemolyticus isolates.</title>
        <authorList>
            <person name="Hammerl J.A."/>
            <person name="Strauch E."/>
        </authorList>
    </citation>
    <scope>NUCLEOTIDE SEQUENCE</scope>
    <source>
        <strain evidence="3">17-VB00146</strain>
    </source>
</reference>
<dbReference type="GO" id="GO:0007155">
    <property type="term" value="P:cell adhesion"/>
    <property type="evidence" value="ECO:0007669"/>
    <property type="project" value="InterPro"/>
</dbReference>
<feature type="domain" description="TSP C-terminal" evidence="2">
    <location>
        <begin position="17"/>
        <end position="213"/>
    </location>
</feature>
<comment type="caution">
    <text evidence="3">The sequence shown here is derived from an EMBL/GenBank/DDBJ whole genome shotgun (WGS) entry which is preliminary data.</text>
</comment>
<sequence>MKLASVAIALATVVGNANADMVDLGTWRQEGHASNGTWSLSSDRHSVFQSINGHPTAFVSTQNYDYRVFRGRIRIETGSDDDYVGFIVSYSPNDFIIFDWKKGDQGTAKKGFSLIHSRGTLDDLKSIGWDIHEKNTSKSTLLARDRSRGWTHNRYYDFQVQLKPNRLIASVDGQVIFDVETPAVKPGRFGFLNWSQSHVRYHSIQELHPPIPKDFSLDIDQGKSTRIIGEWTDGNTDESHTCRLANQPEHGIVTFVPPCTFDYQPLPDSNGLQTFKYVVEDSSGISAEGVVSLNVLASGLNVDLPSHLVADNHYSVKVEVSGAFSDNHPRPTISVDGPSWVSFDEKNSRIHLAPTANDLGVLENIVISAVNSNGYKVELGKFDIQVIPSDEDDYLKQEFTLIPSTSPLKDKEDHFIVSVKLPSLTSGEDNLVEGPHEMIIRTDNSPETVVKYQGTTLTPGSSTSVTVNINPNGTVIPFEVYAPEADKAGFTLDFPWIDSPDDLRYVKSVSCGESDSIKCREVLESDRIVAPPGPIQTIFRDFDTKQYYSESFDASAFANTQFMSLVRTMSDKDMFSVNINTQNASPFVSSLRLAVGDKELSTALDAYSGSDNGHVVFVKSKGVIDSHFDEKYRWGTSSQTWIGLEQ</sequence>
<dbReference type="Proteomes" id="UP000726777">
    <property type="component" value="Unassembled WGS sequence"/>
</dbReference>
<dbReference type="SUPFAM" id="SSF49313">
    <property type="entry name" value="Cadherin-like"/>
    <property type="match status" value="1"/>
</dbReference>
<dbReference type="InterPro" id="IPR013783">
    <property type="entry name" value="Ig-like_fold"/>
</dbReference>
<feature type="signal peptide" evidence="1">
    <location>
        <begin position="1"/>
        <end position="19"/>
    </location>
</feature>
<evidence type="ECO:0000313" key="3">
    <source>
        <dbReference type="EMBL" id="MCC3803834.1"/>
    </source>
</evidence>
<evidence type="ECO:0000256" key="1">
    <source>
        <dbReference type="SAM" id="SignalP"/>
    </source>
</evidence>
<keyword evidence="1" id="KW-0732">Signal</keyword>
<dbReference type="GO" id="GO:0005576">
    <property type="term" value="C:extracellular region"/>
    <property type="evidence" value="ECO:0007669"/>
    <property type="project" value="InterPro"/>
</dbReference>
<proteinExistence type="predicted"/>
<gene>
    <name evidence="3" type="ORF">IB292_02170</name>
</gene>
<dbReference type="RefSeq" id="WP_228085508.1">
    <property type="nucleotide sequence ID" value="NZ_JACVHL010000002.1"/>
</dbReference>
<dbReference type="InterPro" id="IPR013320">
    <property type="entry name" value="ConA-like_dom_sf"/>
</dbReference>
<name>A0A9Q3YGB2_VIBPH</name>
<protein>
    <recommendedName>
        <fullName evidence="2">TSP C-terminal domain-containing protein</fullName>
    </recommendedName>
</protein>
<evidence type="ECO:0000259" key="2">
    <source>
        <dbReference type="PROSITE" id="PS51236"/>
    </source>
</evidence>
<dbReference type="Pfam" id="PF17963">
    <property type="entry name" value="Big_9"/>
    <property type="match status" value="1"/>
</dbReference>
<organism evidence="3 4">
    <name type="scientific">Vibrio parahaemolyticus</name>
    <dbReference type="NCBI Taxonomy" id="670"/>
    <lineage>
        <taxon>Bacteria</taxon>
        <taxon>Pseudomonadati</taxon>
        <taxon>Pseudomonadota</taxon>
        <taxon>Gammaproteobacteria</taxon>
        <taxon>Vibrionales</taxon>
        <taxon>Vibrionaceae</taxon>
        <taxon>Vibrio</taxon>
    </lineage>
</organism>
<accession>A0A9Q3YGB2</accession>
<dbReference type="AlphaFoldDB" id="A0A9Q3YGB2"/>
<feature type="chain" id="PRO_5040491374" description="TSP C-terminal domain-containing protein" evidence="1">
    <location>
        <begin position="20"/>
        <end position="646"/>
    </location>
</feature>
<evidence type="ECO:0000313" key="4">
    <source>
        <dbReference type="Proteomes" id="UP000726777"/>
    </source>
</evidence>
<dbReference type="EMBL" id="JACVHL010000002">
    <property type="protein sequence ID" value="MCC3803834.1"/>
    <property type="molecule type" value="Genomic_DNA"/>
</dbReference>
<dbReference type="Pfam" id="PF05735">
    <property type="entry name" value="TSP_C"/>
    <property type="match status" value="1"/>
</dbReference>
<dbReference type="InterPro" id="IPR008859">
    <property type="entry name" value="Thrombospondin_C"/>
</dbReference>
<dbReference type="PROSITE" id="PS51236">
    <property type="entry name" value="TSP_CTER"/>
    <property type="match status" value="1"/>
</dbReference>
<dbReference type="Gene3D" id="2.60.120.200">
    <property type="match status" value="1"/>
</dbReference>
<dbReference type="InterPro" id="IPR015919">
    <property type="entry name" value="Cadherin-like_sf"/>
</dbReference>
<dbReference type="Gene3D" id="2.60.40.10">
    <property type="entry name" value="Immunoglobulins"/>
    <property type="match status" value="1"/>
</dbReference>
<dbReference type="SUPFAM" id="SSF49899">
    <property type="entry name" value="Concanavalin A-like lectins/glucanases"/>
    <property type="match status" value="1"/>
</dbReference>